<reference evidence="1 2" key="1">
    <citation type="submission" date="2014-04" db="EMBL/GenBank/DDBJ databases">
        <authorList>
            <consortium name="DOE Joint Genome Institute"/>
            <person name="Kuo A."/>
            <person name="Kohler A."/>
            <person name="Jargeat P."/>
            <person name="Nagy L.G."/>
            <person name="Floudas D."/>
            <person name="Copeland A."/>
            <person name="Barry K.W."/>
            <person name="Cichocki N."/>
            <person name="Veneault-Fourrey C."/>
            <person name="LaButti K."/>
            <person name="Lindquist E.A."/>
            <person name="Lipzen A."/>
            <person name="Lundell T."/>
            <person name="Morin E."/>
            <person name="Murat C."/>
            <person name="Sun H."/>
            <person name="Tunlid A."/>
            <person name="Henrissat B."/>
            <person name="Grigoriev I.V."/>
            <person name="Hibbett D.S."/>
            <person name="Martin F."/>
            <person name="Nordberg H.P."/>
            <person name="Cantor M.N."/>
            <person name="Hua S.X."/>
        </authorList>
    </citation>
    <scope>NUCLEOTIDE SEQUENCE [LARGE SCALE GENOMIC DNA]</scope>
    <source>
        <strain evidence="1 2">Ve08.2h10</strain>
    </source>
</reference>
<proteinExistence type="predicted"/>
<sequence>NPPTSQLLLKDNPDLKAVVKLYLKLSHAQVDYNSAHEVIIQHLGTTEFPSLHQAQQAVKHLSSVSSLMNDMCVNTCLAFTGPLAAFKSCPQCGEACYQEDILQKSKGKKFVPHQQYSTIPLGPLFQVMS</sequence>
<dbReference type="EMBL" id="KN825740">
    <property type="protein sequence ID" value="KIK81728.1"/>
    <property type="molecule type" value="Genomic_DNA"/>
</dbReference>
<evidence type="ECO:0000313" key="1">
    <source>
        <dbReference type="EMBL" id="KIK81728.1"/>
    </source>
</evidence>
<evidence type="ECO:0000313" key="2">
    <source>
        <dbReference type="Proteomes" id="UP000054538"/>
    </source>
</evidence>
<protein>
    <submittedName>
        <fullName evidence="1">Uncharacterized protein</fullName>
    </submittedName>
</protein>
<dbReference type="InParanoid" id="A0A0D0D113"/>
<dbReference type="OrthoDB" id="3261594at2759"/>
<gene>
    <name evidence="1" type="ORF">PAXRUDRAFT_155348</name>
</gene>
<organism evidence="1 2">
    <name type="scientific">Paxillus rubicundulus Ve08.2h10</name>
    <dbReference type="NCBI Taxonomy" id="930991"/>
    <lineage>
        <taxon>Eukaryota</taxon>
        <taxon>Fungi</taxon>
        <taxon>Dikarya</taxon>
        <taxon>Basidiomycota</taxon>
        <taxon>Agaricomycotina</taxon>
        <taxon>Agaricomycetes</taxon>
        <taxon>Agaricomycetidae</taxon>
        <taxon>Boletales</taxon>
        <taxon>Paxilineae</taxon>
        <taxon>Paxillaceae</taxon>
        <taxon>Paxillus</taxon>
    </lineage>
</organism>
<feature type="non-terminal residue" evidence="1">
    <location>
        <position position="1"/>
    </location>
</feature>
<keyword evidence="2" id="KW-1185">Reference proteome</keyword>
<accession>A0A0D0D113</accession>
<dbReference type="STRING" id="930991.A0A0D0D113"/>
<dbReference type="Proteomes" id="UP000054538">
    <property type="component" value="Unassembled WGS sequence"/>
</dbReference>
<dbReference type="HOGENOM" id="CLU_007337_3_0_1"/>
<name>A0A0D0D113_9AGAM</name>
<reference evidence="2" key="2">
    <citation type="submission" date="2015-01" db="EMBL/GenBank/DDBJ databases">
        <title>Evolutionary Origins and Diversification of the Mycorrhizal Mutualists.</title>
        <authorList>
            <consortium name="DOE Joint Genome Institute"/>
            <consortium name="Mycorrhizal Genomics Consortium"/>
            <person name="Kohler A."/>
            <person name="Kuo A."/>
            <person name="Nagy L.G."/>
            <person name="Floudas D."/>
            <person name="Copeland A."/>
            <person name="Barry K.W."/>
            <person name="Cichocki N."/>
            <person name="Veneault-Fourrey C."/>
            <person name="LaButti K."/>
            <person name="Lindquist E.A."/>
            <person name="Lipzen A."/>
            <person name="Lundell T."/>
            <person name="Morin E."/>
            <person name="Murat C."/>
            <person name="Riley R."/>
            <person name="Ohm R."/>
            <person name="Sun H."/>
            <person name="Tunlid A."/>
            <person name="Henrissat B."/>
            <person name="Grigoriev I.V."/>
            <person name="Hibbett D.S."/>
            <person name="Martin F."/>
        </authorList>
    </citation>
    <scope>NUCLEOTIDE SEQUENCE [LARGE SCALE GENOMIC DNA]</scope>
    <source>
        <strain evidence="2">Ve08.2h10</strain>
    </source>
</reference>
<dbReference type="AlphaFoldDB" id="A0A0D0D113"/>